<dbReference type="Gene3D" id="2.60.40.2480">
    <property type="entry name" value="Periplasmic metal-binding protein Tp34-type"/>
    <property type="match status" value="1"/>
</dbReference>
<reference evidence="4" key="1">
    <citation type="journal article" date="2014" name="Int. J. Syst. Evol. Microbiol.">
        <title>Complete genome sequence of Corynebacterium casei LMG S-19264T (=DSM 44701T), isolated from a smear-ripened cheese.</title>
        <authorList>
            <consortium name="US DOE Joint Genome Institute (JGI-PGF)"/>
            <person name="Walter F."/>
            <person name="Albersmeier A."/>
            <person name="Kalinowski J."/>
            <person name="Ruckert C."/>
        </authorList>
    </citation>
    <scope>NUCLEOTIDE SEQUENCE</scope>
    <source>
        <strain evidence="4">CGMCC 1.12919</strain>
    </source>
</reference>
<evidence type="ECO:0000313" key="5">
    <source>
        <dbReference type="Proteomes" id="UP000637002"/>
    </source>
</evidence>
<reference evidence="4" key="2">
    <citation type="submission" date="2020-09" db="EMBL/GenBank/DDBJ databases">
        <authorList>
            <person name="Sun Q."/>
            <person name="Zhou Y."/>
        </authorList>
    </citation>
    <scope>NUCLEOTIDE SEQUENCE</scope>
    <source>
        <strain evidence="4">CGMCC 1.12919</strain>
    </source>
</reference>
<proteinExistence type="inferred from homology"/>
<gene>
    <name evidence="4" type="ORF">GCM10010994_24040</name>
</gene>
<sequence length="173" mass="18990">MIALIRVTVIGVALLTASAATAAEFYMGEPVVKEGMQFSPAYLTGIEMDRHPPGMDMSPDAIHIEIDIHATKDETHGFPEDAWIPYLTVNLTVEKEGGSYKETKQLAAMEAKDGPHYANNFKMDGPGTYKATYAIDPPSKAGFIRHVDKATGVPAWWQPITLSWTFQYPSTGK</sequence>
<dbReference type="EMBL" id="BMGG01000004">
    <property type="protein sequence ID" value="GGC64633.1"/>
    <property type="molecule type" value="Genomic_DNA"/>
</dbReference>
<accession>A0A916U8L6</accession>
<dbReference type="PIRSF" id="PIRSF017018">
    <property type="entry name" value="Tp34"/>
    <property type="match status" value="1"/>
</dbReference>
<feature type="chain" id="PRO_5037150357" evidence="3">
    <location>
        <begin position="23"/>
        <end position="173"/>
    </location>
</feature>
<organism evidence="4 5">
    <name type="scientific">Chelatococcus reniformis</name>
    <dbReference type="NCBI Taxonomy" id="1494448"/>
    <lineage>
        <taxon>Bacteria</taxon>
        <taxon>Pseudomonadati</taxon>
        <taxon>Pseudomonadota</taxon>
        <taxon>Alphaproteobacteria</taxon>
        <taxon>Hyphomicrobiales</taxon>
        <taxon>Chelatococcaceae</taxon>
        <taxon>Chelatococcus</taxon>
    </lineage>
</organism>
<feature type="signal peptide" evidence="3">
    <location>
        <begin position="1"/>
        <end position="22"/>
    </location>
</feature>
<protein>
    <submittedName>
        <fullName evidence="4">Membrane protein</fullName>
    </submittedName>
</protein>
<evidence type="ECO:0000256" key="1">
    <source>
        <dbReference type="ARBA" id="ARBA00010013"/>
    </source>
</evidence>
<dbReference type="InterPro" id="IPR018470">
    <property type="entry name" value="Metal-bd_Tp34-typ"/>
</dbReference>
<dbReference type="InterPro" id="IPR038482">
    <property type="entry name" value="Tp34-type_sf"/>
</dbReference>
<dbReference type="Pfam" id="PF10634">
    <property type="entry name" value="Iron_transport"/>
    <property type="match status" value="1"/>
</dbReference>
<dbReference type="RefSeq" id="WP_188609406.1">
    <property type="nucleotide sequence ID" value="NZ_BMGG01000004.1"/>
</dbReference>
<dbReference type="AlphaFoldDB" id="A0A916U8L6"/>
<keyword evidence="5" id="KW-1185">Reference proteome</keyword>
<comment type="similarity">
    <text evidence="1">Belongs to the UPF0423 family.</text>
</comment>
<name>A0A916U8L6_9HYPH</name>
<keyword evidence="2 3" id="KW-0732">Signal</keyword>
<dbReference type="Proteomes" id="UP000637002">
    <property type="component" value="Unassembled WGS sequence"/>
</dbReference>
<comment type="caution">
    <text evidence="4">The sequence shown here is derived from an EMBL/GenBank/DDBJ whole genome shotgun (WGS) entry which is preliminary data.</text>
</comment>
<evidence type="ECO:0000313" key="4">
    <source>
        <dbReference type="EMBL" id="GGC64633.1"/>
    </source>
</evidence>
<evidence type="ECO:0000256" key="3">
    <source>
        <dbReference type="SAM" id="SignalP"/>
    </source>
</evidence>
<evidence type="ECO:0000256" key="2">
    <source>
        <dbReference type="ARBA" id="ARBA00022729"/>
    </source>
</evidence>